<dbReference type="Gene3D" id="1.10.150.130">
    <property type="match status" value="1"/>
</dbReference>
<protein>
    <recommendedName>
        <fullName evidence="2">Core-binding (CB) domain-containing protein</fullName>
    </recommendedName>
</protein>
<accession>A0A0F8YMI7</accession>
<dbReference type="AlphaFoldDB" id="A0A0F8YMI7"/>
<name>A0A0F8YMI7_9ZZZZ</name>
<dbReference type="InterPro" id="IPR004107">
    <property type="entry name" value="Integrase_SAM-like_N"/>
</dbReference>
<comment type="caution">
    <text evidence="3">The sequence shown here is derived from an EMBL/GenBank/DDBJ whole genome shotgun (WGS) entry which is preliminary data.</text>
</comment>
<evidence type="ECO:0000313" key="3">
    <source>
        <dbReference type="EMBL" id="KKK55349.1"/>
    </source>
</evidence>
<dbReference type="Pfam" id="PF13495">
    <property type="entry name" value="Phage_int_SAM_4"/>
    <property type="match status" value="1"/>
</dbReference>
<dbReference type="GO" id="GO:0003677">
    <property type="term" value="F:DNA binding"/>
    <property type="evidence" value="ECO:0007669"/>
    <property type="project" value="UniProtKB-KW"/>
</dbReference>
<dbReference type="PROSITE" id="PS51900">
    <property type="entry name" value="CB"/>
    <property type="match status" value="1"/>
</dbReference>
<feature type="domain" description="Core-binding (CB)" evidence="2">
    <location>
        <begin position="122"/>
        <end position="186"/>
    </location>
</feature>
<dbReference type="EMBL" id="LAZR01065534">
    <property type="protein sequence ID" value="KKK55349.1"/>
    <property type="molecule type" value="Genomic_DNA"/>
</dbReference>
<gene>
    <name evidence="3" type="ORF">LCGC14_3075430</name>
</gene>
<proteinExistence type="predicted"/>
<keyword evidence="1" id="KW-0238">DNA-binding</keyword>
<sequence>MGGFSSFLKQHVGQRKVPFYLHWISSYNRFRKTVKNEDGIGNNDDSDRIGAFAAWLGHRYQDWQVQQAKEAVGFFLYYNRIHGKKSRTYSVRYEKRKTEALVPPVNNRGTCSVERKGLEEWAAVDEKITKVLRLRNLSYRTEKTYLAWVRRFSRFLKYKDSARITQEDLKQYLSSRVERARLPVLS</sequence>
<reference evidence="3" key="1">
    <citation type="journal article" date="2015" name="Nature">
        <title>Complex archaea that bridge the gap between prokaryotes and eukaryotes.</title>
        <authorList>
            <person name="Spang A."/>
            <person name="Saw J.H."/>
            <person name="Jorgensen S.L."/>
            <person name="Zaremba-Niedzwiedzka K."/>
            <person name="Martijn J."/>
            <person name="Lind A.E."/>
            <person name="van Eijk R."/>
            <person name="Schleper C."/>
            <person name="Guy L."/>
            <person name="Ettema T.J."/>
        </authorList>
    </citation>
    <scope>NUCLEOTIDE SEQUENCE</scope>
</reference>
<dbReference type="InterPro" id="IPR044068">
    <property type="entry name" value="CB"/>
</dbReference>
<evidence type="ECO:0000256" key="1">
    <source>
        <dbReference type="ARBA" id="ARBA00023125"/>
    </source>
</evidence>
<evidence type="ECO:0000259" key="2">
    <source>
        <dbReference type="PROSITE" id="PS51900"/>
    </source>
</evidence>
<dbReference type="InterPro" id="IPR010998">
    <property type="entry name" value="Integrase_recombinase_N"/>
</dbReference>
<feature type="non-terminal residue" evidence="3">
    <location>
        <position position="186"/>
    </location>
</feature>
<dbReference type="GO" id="GO:0015074">
    <property type="term" value="P:DNA integration"/>
    <property type="evidence" value="ECO:0007669"/>
    <property type="project" value="InterPro"/>
</dbReference>
<organism evidence="3">
    <name type="scientific">marine sediment metagenome</name>
    <dbReference type="NCBI Taxonomy" id="412755"/>
    <lineage>
        <taxon>unclassified sequences</taxon>
        <taxon>metagenomes</taxon>
        <taxon>ecological metagenomes</taxon>
    </lineage>
</organism>